<dbReference type="Pfam" id="PF19313">
    <property type="entry name" value="DUF5916"/>
    <property type="match status" value="1"/>
</dbReference>
<proteinExistence type="predicted"/>
<name>A0A972JIS3_9FLAO</name>
<evidence type="ECO:0000313" key="4">
    <source>
        <dbReference type="Proteomes" id="UP000712080"/>
    </source>
</evidence>
<dbReference type="SUPFAM" id="SSF49344">
    <property type="entry name" value="CBD9-like"/>
    <property type="match status" value="1"/>
</dbReference>
<keyword evidence="4" id="KW-1185">Reference proteome</keyword>
<dbReference type="AlphaFoldDB" id="A0A972JIS3"/>
<evidence type="ECO:0000313" key="3">
    <source>
        <dbReference type="EMBL" id="NMH27492.1"/>
    </source>
</evidence>
<keyword evidence="3" id="KW-0378">Hydrolase</keyword>
<gene>
    <name evidence="3" type="ORF">G6047_05565</name>
</gene>
<dbReference type="GO" id="GO:0016052">
    <property type="term" value="P:carbohydrate catabolic process"/>
    <property type="evidence" value="ECO:0007669"/>
    <property type="project" value="InterPro"/>
</dbReference>
<dbReference type="GO" id="GO:0030246">
    <property type="term" value="F:carbohydrate binding"/>
    <property type="evidence" value="ECO:0007669"/>
    <property type="project" value="InterPro"/>
</dbReference>
<accession>A0A972JIS3</accession>
<dbReference type="CDD" id="cd09618">
    <property type="entry name" value="CBM9_like_2"/>
    <property type="match status" value="1"/>
</dbReference>
<protein>
    <submittedName>
        <fullName evidence="3">Hydrolase</fullName>
    </submittedName>
</protein>
<evidence type="ECO:0000259" key="2">
    <source>
        <dbReference type="Pfam" id="PF19313"/>
    </source>
</evidence>
<sequence length="798" mass="91744">MSLIKRIIPCILLISGVCYSQKKSLRAETVTSSISINGKLDDPDWENAQVASDFVMYMPDNGKPENPGTKTEVRVLYDNNAIYIGAILYDNEPGKILKEITDRDDFGTSEHFGVYLNGFNDGQQDYRFFVSASGVQMDCLATETDEDFSWDAIWNSSVSITDFGWVVEMRIPYAALRFGNQKDQTWGLNFYRELRRYRQKFTWSFIDTNIGAVMTQAGLLEGIHDIHPPTRLFFIPYSSYYYDYTGGVADNKIKVGMDIKYGISDSFTLDAILVPDFGQTKFDNVVLNLTPFEQQFNENRPFFTEGTDLFNKGNLLYSRRIGGPPSTYPVTADNEVVSQYPNSVDLLNAIKISGRTKGGLGIGVLNAVTEETTANVTNTDTGQSRHVIVEPLTNYNLTVLDQRFNGNSSVSFVNTNVTRNGSYRDANVSALVWDLNTKGNTYKLAGDFKYSYINDAKDYDGFKTALNLIRTHGNNRFDILAKYISGGYDINDMGIAFINNYYSFYANYSYRILNPTEHFNTFKYSSSTSIEIQNSTGKIQDYFWNARFDFTLKKNDSFNIGMEMRPVETFDFYQPRVTGRYSYNPRSMLAYSIFSSNYNRKFAIDANPSMDASYEKGRYGYGFYLSPRYRITDRLLFSASFDLYKKFNDRGYIDQDDTNIYYGQRDRKTISTELTGRYSINNKMTINLTARYYWSYADYERLFTLNDDGYLTDFTASQQTIDSYNQNLSLWNFDLSYNWWFAPASQISVLYRNNSEYYSSLVDPRFGHNTKNVLDTPLNTVLSVSVRYYIDYNVFKSK</sequence>
<dbReference type="GO" id="GO:0004553">
    <property type="term" value="F:hydrolase activity, hydrolyzing O-glycosyl compounds"/>
    <property type="evidence" value="ECO:0007669"/>
    <property type="project" value="InterPro"/>
</dbReference>
<dbReference type="InterPro" id="IPR045670">
    <property type="entry name" value="DUF5916"/>
</dbReference>
<dbReference type="Proteomes" id="UP000712080">
    <property type="component" value="Unassembled WGS sequence"/>
</dbReference>
<organism evidence="3 4">
    <name type="scientific">Flavobacterium silvaticum</name>
    <dbReference type="NCBI Taxonomy" id="1852020"/>
    <lineage>
        <taxon>Bacteria</taxon>
        <taxon>Pseudomonadati</taxon>
        <taxon>Bacteroidota</taxon>
        <taxon>Flavobacteriia</taxon>
        <taxon>Flavobacteriales</taxon>
        <taxon>Flavobacteriaceae</taxon>
        <taxon>Flavobacterium</taxon>
    </lineage>
</organism>
<dbReference type="Gene3D" id="2.60.40.1190">
    <property type="match status" value="1"/>
</dbReference>
<feature type="domain" description="DUF5916" evidence="2">
    <location>
        <begin position="228"/>
        <end position="797"/>
    </location>
</feature>
<reference evidence="3" key="1">
    <citation type="submission" date="2020-02" db="EMBL/GenBank/DDBJ databases">
        <title>Flavobacterium sp. genome.</title>
        <authorList>
            <person name="Jung H.S."/>
            <person name="Baek J.H."/>
            <person name="Jeon C.O."/>
        </authorList>
    </citation>
    <scope>NUCLEOTIDE SEQUENCE</scope>
    <source>
        <strain evidence="3">SE-s28</strain>
    </source>
</reference>
<dbReference type="RefSeq" id="WP_169526496.1">
    <property type="nucleotide sequence ID" value="NZ_JAAMPU010000101.1"/>
</dbReference>
<evidence type="ECO:0000259" key="1">
    <source>
        <dbReference type="Pfam" id="PF06452"/>
    </source>
</evidence>
<dbReference type="EMBL" id="JAAMPU010000101">
    <property type="protein sequence ID" value="NMH27492.1"/>
    <property type="molecule type" value="Genomic_DNA"/>
</dbReference>
<dbReference type="InterPro" id="IPR010502">
    <property type="entry name" value="Carb-bd_dom_fam9"/>
</dbReference>
<comment type="caution">
    <text evidence="3">The sequence shown here is derived from an EMBL/GenBank/DDBJ whole genome shotgun (WGS) entry which is preliminary data.</text>
</comment>
<feature type="domain" description="Carbohydrate-binding" evidence="1">
    <location>
        <begin position="36"/>
        <end position="190"/>
    </location>
</feature>
<dbReference type="Pfam" id="PF06452">
    <property type="entry name" value="CBM9_1"/>
    <property type="match status" value="1"/>
</dbReference>